<dbReference type="FunFam" id="1.10.10.10:FF:000001">
    <property type="entry name" value="LysR family transcriptional regulator"/>
    <property type="match status" value="1"/>
</dbReference>
<dbReference type="SUPFAM" id="SSF53850">
    <property type="entry name" value="Periplasmic binding protein-like II"/>
    <property type="match status" value="1"/>
</dbReference>
<evidence type="ECO:0000256" key="2">
    <source>
        <dbReference type="ARBA" id="ARBA00023015"/>
    </source>
</evidence>
<dbReference type="PROSITE" id="PS50931">
    <property type="entry name" value="HTH_LYSR"/>
    <property type="match status" value="1"/>
</dbReference>
<accession>A0A934ILR6</accession>
<dbReference type="InterPro" id="IPR000847">
    <property type="entry name" value="LysR_HTH_N"/>
</dbReference>
<evidence type="ECO:0000313" key="7">
    <source>
        <dbReference type="Proteomes" id="UP000609531"/>
    </source>
</evidence>
<gene>
    <name evidence="6" type="ORF">JCR33_03165</name>
</gene>
<dbReference type="Gene3D" id="3.40.190.10">
    <property type="entry name" value="Periplasmic binding protein-like II"/>
    <property type="match status" value="2"/>
</dbReference>
<dbReference type="Pfam" id="PF03466">
    <property type="entry name" value="LysR_substrate"/>
    <property type="match status" value="1"/>
</dbReference>
<keyword evidence="3" id="KW-0238">DNA-binding</keyword>
<dbReference type="PANTHER" id="PTHR30126:SF39">
    <property type="entry name" value="HTH-TYPE TRANSCRIPTIONAL REGULATOR CYSL"/>
    <property type="match status" value="1"/>
</dbReference>
<dbReference type="Pfam" id="PF00126">
    <property type="entry name" value="HTH_1"/>
    <property type="match status" value="1"/>
</dbReference>
<dbReference type="GO" id="GO:0003700">
    <property type="term" value="F:DNA-binding transcription factor activity"/>
    <property type="evidence" value="ECO:0007669"/>
    <property type="project" value="InterPro"/>
</dbReference>
<dbReference type="CDD" id="cd05466">
    <property type="entry name" value="PBP2_LTTR_substrate"/>
    <property type="match status" value="1"/>
</dbReference>
<keyword evidence="4" id="KW-0804">Transcription</keyword>
<proteinExistence type="inferred from homology"/>
<keyword evidence="2" id="KW-0805">Transcription regulation</keyword>
<evidence type="ECO:0000259" key="5">
    <source>
        <dbReference type="PROSITE" id="PS50931"/>
    </source>
</evidence>
<keyword evidence="7" id="KW-1185">Reference proteome</keyword>
<dbReference type="InterPro" id="IPR036390">
    <property type="entry name" value="WH_DNA-bd_sf"/>
</dbReference>
<dbReference type="Proteomes" id="UP000609531">
    <property type="component" value="Unassembled WGS sequence"/>
</dbReference>
<evidence type="ECO:0000256" key="1">
    <source>
        <dbReference type="ARBA" id="ARBA00009437"/>
    </source>
</evidence>
<dbReference type="InterPro" id="IPR005119">
    <property type="entry name" value="LysR_subst-bd"/>
</dbReference>
<dbReference type="SUPFAM" id="SSF46785">
    <property type="entry name" value="Winged helix' DNA-binding domain"/>
    <property type="match status" value="1"/>
</dbReference>
<reference evidence="6" key="1">
    <citation type="submission" date="2020-12" db="EMBL/GenBank/DDBJ databases">
        <title>Bacterial taxonomy.</title>
        <authorList>
            <person name="Pan X."/>
        </authorList>
    </citation>
    <scope>NUCLEOTIDE SEQUENCE</scope>
    <source>
        <strain evidence="6">B2012</strain>
    </source>
</reference>
<organism evidence="6 7">
    <name type="scientific">Acuticoccus mangrovi</name>
    <dbReference type="NCBI Taxonomy" id="2796142"/>
    <lineage>
        <taxon>Bacteria</taxon>
        <taxon>Pseudomonadati</taxon>
        <taxon>Pseudomonadota</taxon>
        <taxon>Alphaproteobacteria</taxon>
        <taxon>Hyphomicrobiales</taxon>
        <taxon>Amorphaceae</taxon>
        <taxon>Acuticoccus</taxon>
    </lineage>
</organism>
<evidence type="ECO:0000256" key="4">
    <source>
        <dbReference type="ARBA" id="ARBA00023163"/>
    </source>
</evidence>
<dbReference type="Gene3D" id="1.10.10.10">
    <property type="entry name" value="Winged helix-like DNA-binding domain superfamily/Winged helix DNA-binding domain"/>
    <property type="match status" value="1"/>
</dbReference>
<protein>
    <submittedName>
        <fullName evidence="6">LysR family transcriptional regulator</fullName>
    </submittedName>
</protein>
<evidence type="ECO:0000256" key="3">
    <source>
        <dbReference type="ARBA" id="ARBA00023125"/>
    </source>
</evidence>
<dbReference type="PANTHER" id="PTHR30126">
    <property type="entry name" value="HTH-TYPE TRANSCRIPTIONAL REGULATOR"/>
    <property type="match status" value="1"/>
</dbReference>
<dbReference type="AlphaFoldDB" id="A0A934ILR6"/>
<sequence length="345" mass="36103">MDLPAAFDIRAIRIFLTVADAGGMTAAGRRLGLTQSSVSQAIATLEEAAGVALFDRNQRPIGLTPAGAVLRDRGAALIAAASDAFLAVAGGTGRPASLTLAMAESVANTVGPALVSRMAHAADRWRIWSGISPDHQAALLSHQVDMIVSASGELDGVEGLEHHALVTEPFVLVFARDQAPDDAGEAVDLARLAARPFVRYSQRSAIGRQIERQLTRLGLELPFHAEFDTATGQLAAVAAGMGWSLTTPLCLAQEAARLDALHIAPMPRGRFSRTMSLLARRGEHGTLTAAVADTIRAILSADVLGPLLARYPFLGPALLVAPASSPEGAVERDLHASVTARRESA</sequence>
<dbReference type="GO" id="GO:0000976">
    <property type="term" value="F:transcription cis-regulatory region binding"/>
    <property type="evidence" value="ECO:0007669"/>
    <property type="project" value="TreeGrafter"/>
</dbReference>
<comment type="caution">
    <text evidence="6">The sequence shown here is derived from an EMBL/GenBank/DDBJ whole genome shotgun (WGS) entry which is preliminary data.</text>
</comment>
<comment type="similarity">
    <text evidence="1">Belongs to the LysR transcriptional regulatory family.</text>
</comment>
<feature type="domain" description="HTH lysR-type" evidence="5">
    <location>
        <begin position="7"/>
        <end position="64"/>
    </location>
</feature>
<dbReference type="PRINTS" id="PR00039">
    <property type="entry name" value="HTHLYSR"/>
</dbReference>
<dbReference type="EMBL" id="JAEKJA010000002">
    <property type="protein sequence ID" value="MBJ3774668.1"/>
    <property type="molecule type" value="Genomic_DNA"/>
</dbReference>
<evidence type="ECO:0000313" key="6">
    <source>
        <dbReference type="EMBL" id="MBJ3774668.1"/>
    </source>
</evidence>
<dbReference type="RefSeq" id="WP_198880576.1">
    <property type="nucleotide sequence ID" value="NZ_JAEKJA010000002.1"/>
</dbReference>
<name>A0A934ILR6_9HYPH</name>
<dbReference type="InterPro" id="IPR036388">
    <property type="entry name" value="WH-like_DNA-bd_sf"/>
</dbReference>